<keyword evidence="2" id="KW-1185">Reference proteome</keyword>
<evidence type="ECO:0000313" key="1">
    <source>
        <dbReference type="EMBL" id="GIJ64818.1"/>
    </source>
</evidence>
<gene>
    <name evidence="1" type="ORF">Vau01_123340</name>
</gene>
<accession>A0A8J3ZL64</accession>
<reference evidence="1" key="1">
    <citation type="submission" date="2021-01" db="EMBL/GenBank/DDBJ databases">
        <title>Whole genome shotgun sequence of Virgisporangium aurantiacum NBRC 16421.</title>
        <authorList>
            <person name="Komaki H."/>
            <person name="Tamura T."/>
        </authorList>
    </citation>
    <scope>NUCLEOTIDE SEQUENCE</scope>
    <source>
        <strain evidence="1">NBRC 16421</strain>
    </source>
</reference>
<name>A0A8J3ZL64_9ACTN</name>
<evidence type="ECO:0000313" key="2">
    <source>
        <dbReference type="Proteomes" id="UP000612585"/>
    </source>
</evidence>
<protein>
    <submittedName>
        <fullName evidence="1">Uncharacterized protein</fullName>
    </submittedName>
</protein>
<dbReference type="Proteomes" id="UP000612585">
    <property type="component" value="Unassembled WGS sequence"/>
</dbReference>
<proteinExistence type="predicted"/>
<dbReference type="EMBL" id="BOPG01000130">
    <property type="protein sequence ID" value="GIJ64818.1"/>
    <property type="molecule type" value="Genomic_DNA"/>
</dbReference>
<comment type="caution">
    <text evidence="1">The sequence shown here is derived from an EMBL/GenBank/DDBJ whole genome shotgun (WGS) entry which is preliminary data.</text>
</comment>
<organism evidence="1 2">
    <name type="scientific">Virgisporangium aurantiacum</name>
    <dbReference type="NCBI Taxonomy" id="175570"/>
    <lineage>
        <taxon>Bacteria</taxon>
        <taxon>Bacillati</taxon>
        <taxon>Actinomycetota</taxon>
        <taxon>Actinomycetes</taxon>
        <taxon>Micromonosporales</taxon>
        <taxon>Micromonosporaceae</taxon>
        <taxon>Virgisporangium</taxon>
    </lineage>
</organism>
<dbReference type="AlphaFoldDB" id="A0A8J3ZL64"/>
<sequence>MIDGECSVSIAVVAAALDSRLDWALLHLYDGGPDLRTPADNPTGIARVPSPGHM</sequence>